<name>M6BKS2_LEPBO</name>
<gene>
    <name evidence="1" type="ORF">LEP1GSC016_1124</name>
</gene>
<dbReference type="Proteomes" id="UP000011873">
    <property type="component" value="Unassembled WGS sequence"/>
</dbReference>
<organism evidence="1 2">
    <name type="scientific">Leptospira borgpetersenii serovar Hardjo-bovis str. Sponselee</name>
    <dbReference type="NCBI Taxonomy" id="1303729"/>
    <lineage>
        <taxon>Bacteria</taxon>
        <taxon>Pseudomonadati</taxon>
        <taxon>Spirochaetota</taxon>
        <taxon>Spirochaetia</taxon>
        <taxon>Leptospirales</taxon>
        <taxon>Leptospiraceae</taxon>
        <taxon>Leptospira</taxon>
    </lineage>
</organism>
<protein>
    <submittedName>
        <fullName evidence="1">Uncharacterized protein</fullName>
    </submittedName>
</protein>
<reference evidence="1 2" key="1">
    <citation type="submission" date="2013-01" db="EMBL/GenBank/DDBJ databases">
        <authorList>
            <person name="Harkins D.M."/>
            <person name="Durkin A.S."/>
            <person name="Brinkac L.M."/>
            <person name="Haft D.H."/>
            <person name="Selengut J.D."/>
            <person name="Sanka R."/>
            <person name="DePew J."/>
            <person name="Purushe J."/>
            <person name="Galloway R.L."/>
            <person name="Vinetz J.M."/>
            <person name="Sutton G.G."/>
            <person name="Nierman W.C."/>
            <person name="Fouts D.E."/>
        </authorList>
    </citation>
    <scope>NUCLEOTIDE SEQUENCE [LARGE SCALE GENOMIC DNA]</scope>
    <source>
        <strain evidence="1 2">Sponselee CDC</strain>
    </source>
</reference>
<dbReference type="PATRIC" id="fig|1218567.3.peg.2826"/>
<evidence type="ECO:0000313" key="2">
    <source>
        <dbReference type="Proteomes" id="UP000011873"/>
    </source>
</evidence>
<proteinExistence type="predicted"/>
<accession>M6BKS2</accession>
<comment type="caution">
    <text evidence="1">The sequence shown here is derived from an EMBL/GenBank/DDBJ whole genome shotgun (WGS) entry which is preliminary data.</text>
</comment>
<evidence type="ECO:0000313" key="1">
    <source>
        <dbReference type="EMBL" id="EMJ80337.1"/>
    </source>
</evidence>
<dbReference type="EMBL" id="ANMU01000109">
    <property type="protein sequence ID" value="EMJ80337.1"/>
    <property type="molecule type" value="Genomic_DNA"/>
</dbReference>
<sequence length="41" mass="5071">MKKRTGNNINKNENFFPQNLNLKFRNSHKIRIFPQNVEHRF</sequence>
<dbReference type="AlphaFoldDB" id="M6BKS2"/>